<dbReference type="InterPro" id="IPR025158">
    <property type="entry name" value="Mg_chelat-rel_C"/>
</dbReference>
<dbReference type="Proteomes" id="UP000322509">
    <property type="component" value="Chromosome"/>
</dbReference>
<sequence length="216" mass="24516">MPGEISLAHNGVLFLDELPEFDRKVLEVLREPLETGVVNISRAKCQVEYPANFQLIAAMNPCPCGYLGSQYKECSDSIQSIRRYQSKLSGPLLDRIDLQVEVLELAKEDLTNQELRGEKSSIIRERVKKARDIQITRQGKINSMLTSKELDEVCDLDEESKKMLTLAIEKLGLSARGYYKILKVARTIADLSGCKKIEKLAIQEAIGYRKMDKFFK</sequence>
<organism evidence="3 4">
    <name type="scientific">Francisella marina</name>
    <dbReference type="NCBI Taxonomy" id="2249302"/>
    <lineage>
        <taxon>Bacteria</taxon>
        <taxon>Pseudomonadati</taxon>
        <taxon>Pseudomonadota</taxon>
        <taxon>Gammaproteobacteria</taxon>
        <taxon>Thiotrichales</taxon>
        <taxon>Francisellaceae</taxon>
        <taxon>Francisella</taxon>
    </lineage>
</organism>
<name>A0ABX5ZL91_9GAMM</name>
<proteinExistence type="predicted"/>
<dbReference type="SUPFAM" id="SSF52540">
    <property type="entry name" value="P-loop containing nucleoside triphosphate hydrolases"/>
    <property type="match status" value="1"/>
</dbReference>
<dbReference type="InterPro" id="IPR045006">
    <property type="entry name" value="CHLI-like"/>
</dbReference>
<feature type="domain" description="Mg chelatase-related protein C-terminal" evidence="2">
    <location>
        <begin position="117"/>
        <end position="209"/>
    </location>
</feature>
<accession>A0ABX5ZL91</accession>
<dbReference type="InterPro" id="IPR027417">
    <property type="entry name" value="P-loop_NTPase"/>
</dbReference>
<dbReference type="Pfam" id="PF01078">
    <property type="entry name" value="Mg_chelatase"/>
    <property type="match status" value="1"/>
</dbReference>
<dbReference type="Gene3D" id="3.40.50.300">
    <property type="entry name" value="P-loop containing nucleotide triphosphate hydrolases"/>
    <property type="match status" value="1"/>
</dbReference>
<protein>
    <submittedName>
        <fullName evidence="3">ATP-binding protein</fullName>
    </submittedName>
</protein>
<evidence type="ECO:0000259" key="1">
    <source>
        <dbReference type="Pfam" id="PF01078"/>
    </source>
</evidence>
<dbReference type="InterPro" id="IPR000523">
    <property type="entry name" value="Mg_chelatse_chII-like_cat_dom"/>
</dbReference>
<evidence type="ECO:0000313" key="4">
    <source>
        <dbReference type="Proteomes" id="UP000322509"/>
    </source>
</evidence>
<dbReference type="EMBL" id="CP043550">
    <property type="protein sequence ID" value="QEO58204.1"/>
    <property type="molecule type" value="Genomic_DNA"/>
</dbReference>
<dbReference type="Pfam" id="PF13335">
    <property type="entry name" value="Mg_chelatase_C"/>
    <property type="match status" value="1"/>
</dbReference>
<dbReference type="GO" id="GO:0005524">
    <property type="term" value="F:ATP binding"/>
    <property type="evidence" value="ECO:0007669"/>
    <property type="project" value="UniProtKB-KW"/>
</dbReference>
<keyword evidence="3" id="KW-0547">Nucleotide-binding</keyword>
<keyword evidence="4" id="KW-1185">Reference proteome</keyword>
<reference evidence="3 4" key="1">
    <citation type="submission" date="2019-09" db="EMBL/GenBank/DDBJ databases">
        <title>Complete genome sequence of Francisella marina E103-15.</title>
        <authorList>
            <person name="Tekedar H.C."/>
            <person name="Griffin M.J."/>
            <person name="Waldbieser G.C."/>
            <person name="Soto E."/>
        </authorList>
    </citation>
    <scope>NUCLEOTIDE SEQUENCE [LARGE SCALE GENOMIC DNA]</scope>
    <source>
        <strain evidence="3 4">E103-15</strain>
    </source>
</reference>
<keyword evidence="3" id="KW-0067">ATP-binding</keyword>
<dbReference type="PANTHER" id="PTHR32039">
    <property type="entry name" value="MAGNESIUM-CHELATASE SUBUNIT CHLI"/>
    <property type="match status" value="1"/>
</dbReference>
<dbReference type="PANTHER" id="PTHR32039:SF7">
    <property type="entry name" value="COMPETENCE PROTEIN COMM"/>
    <property type="match status" value="1"/>
</dbReference>
<feature type="domain" description="Magnesium chelatase ChlI-like catalytic" evidence="1">
    <location>
        <begin position="2"/>
        <end position="109"/>
    </location>
</feature>
<evidence type="ECO:0000313" key="3">
    <source>
        <dbReference type="EMBL" id="QEO58204.1"/>
    </source>
</evidence>
<gene>
    <name evidence="3" type="ORF">F0R74_07685</name>
</gene>
<evidence type="ECO:0000259" key="2">
    <source>
        <dbReference type="Pfam" id="PF13335"/>
    </source>
</evidence>